<evidence type="ECO:0000259" key="3">
    <source>
        <dbReference type="Pfam" id="PF22485"/>
    </source>
</evidence>
<sequence length="1126" mass="120001">MAPGPAAPRATPSPSPSTQSRKGKPSATKKTPKPEKATESPKGRSIVPPRKTPPKLKSFGSQSNNIPSRGGSSRPEPPSKAPSQQLEARDPEPEPEEFEPETDAPDTGLQGKVPQPDTEEVGKKVEDGVRGGPLDLSALKGLEVGDGGKIYGKDGKALGRVVEGDPDDLVGQVVGDDGEIVDEDGDAIGRVEILPEEEREQLENGVGQAEEKVNGASGSAPVDLGSIKGLQVGDGGEIKNSFGNVVAKVVEGDPEDLVGYALNDQGEVVDEDGDAIGRVELVPQEGEGVDGEQADVVDGGGDEQEKQVNGDIDQATAGTTNSPPASDVGSKVPTFQAGPKIPDVPDLSKLAGLTMNDKGEVVDDSGNVLAKLQEGKLEEAVGNEITERGLVVDDDGNIKGKVALVENIAEDAAGDAEANLPPLSIMEGMKCNKQGKIVDQDGKPIGELVEGNVKAIWKYGAQLDSEGQFWDNRGRVIGKAKTIPQEEEEEETPFAGLEGLMVVKDGWVEDETENRVGKIVEGDTKKLVGRAVDEDGDILDKRGNVVGHAERYEEEPEPEKEDLSSLKGLSPNKQGNVMGPDGIPIARVVDGNPKELTGKKIDEEGRIWNDSGKVVGQCEMIPEDERETKVEGPFAGLEGLVVVNDGLVEDENGNIVGKIEEGDPKKLRGRAVDEDGDIVDKYGNVKGHVEPYEPPEEEVQEEDLSSLAGKAINKAGNVVDENGVAFGRLVSGDPKKLAGRKVDDKGQIWGDRGQVIGKAELIPEAEREKPEGPFAGFEGLTVAKDGVIQDRSGQVVGRIVEGDERKLKGRSVDEDGDIVDRSGNVLGKAERWEPEEKKRDINPMSGRKVNKEGEVRDEDGNLIGKLTDGNLKNLIGKSIDDNGYVVDNDGNKIGECTLLENIPEEPEPEKSPEEIQAEKEEEQDRQLARKMASIVQQTLDKVGGVCKMIKEHTEKADRTPKEELDEEDLVKKVKPLIEEGSSQLQECNGALRALDPDGRIAANAKAKHGQREASPEEHHLAELLKELTSTVTTTIDEARRRIADMPHAKKKLNPLWSLLSEPLFQIIAAVGLLLSGVLGLVGKLLNGLGLGGLVNNLLGGLGITNLLTELGLGSITDSLGLGKKKK</sequence>
<dbReference type="InterPro" id="IPR054256">
    <property type="entry name" value="DUF6987"/>
</dbReference>
<keyword evidence="2" id="KW-0812">Transmembrane</keyword>
<keyword evidence="5" id="KW-1185">Reference proteome</keyword>
<dbReference type="Pfam" id="PF22485">
    <property type="entry name" value="DUF6987"/>
    <property type="match status" value="1"/>
</dbReference>
<feature type="region of interest" description="Disordered" evidence="1">
    <location>
        <begin position="284"/>
        <end position="343"/>
    </location>
</feature>
<dbReference type="InterPro" id="IPR022124">
    <property type="entry name" value="DUF3659"/>
</dbReference>
<comment type="caution">
    <text evidence="4">The sequence shown here is derived from an EMBL/GenBank/DDBJ whole genome shotgun (WGS) entry which is preliminary data.</text>
</comment>
<feature type="domain" description="DUF6987" evidence="3">
    <location>
        <begin position="917"/>
        <end position="1114"/>
    </location>
</feature>
<evidence type="ECO:0000313" key="4">
    <source>
        <dbReference type="EMBL" id="PGG99451.1"/>
    </source>
</evidence>
<feature type="compositionally biased region" description="Basic and acidic residues" evidence="1">
    <location>
        <begin position="120"/>
        <end position="129"/>
    </location>
</feature>
<feature type="compositionally biased region" description="Low complexity" evidence="1">
    <location>
        <begin position="1"/>
        <end position="29"/>
    </location>
</feature>
<reference evidence="4 5" key="1">
    <citation type="submission" date="2017-10" db="EMBL/GenBank/DDBJ databases">
        <title>Comparative genomics in systemic dimorphic fungi from Ajellomycetaceae.</title>
        <authorList>
            <person name="Munoz J.F."/>
            <person name="Mcewen J.G."/>
            <person name="Clay O.K."/>
            <person name="Cuomo C.A."/>
        </authorList>
    </citation>
    <scope>NUCLEOTIDE SEQUENCE [LARGE SCALE GENOMIC DNA]</scope>
    <source>
        <strain evidence="4 5">UAMH5409</strain>
    </source>
</reference>
<feature type="compositionally biased region" description="Acidic residues" evidence="1">
    <location>
        <begin position="176"/>
        <end position="185"/>
    </location>
</feature>
<keyword evidence="2" id="KW-1133">Transmembrane helix</keyword>
<dbReference type="PANTHER" id="PTHR39461">
    <property type="entry name" value="LEA DOMAIN PROTEIN (AFU_ORTHOLOGUE AFUA_8G04920)"/>
    <property type="match status" value="1"/>
</dbReference>
<dbReference type="STRING" id="1447875.A0A2B7WSK2"/>
<feature type="region of interest" description="Disordered" evidence="1">
    <location>
        <begin position="829"/>
        <end position="853"/>
    </location>
</feature>
<dbReference type="AlphaFoldDB" id="A0A2B7WSK2"/>
<feature type="transmembrane region" description="Helical" evidence="2">
    <location>
        <begin position="1063"/>
        <end position="1081"/>
    </location>
</feature>
<feature type="compositionally biased region" description="Basic and acidic residues" evidence="1">
    <location>
        <begin position="829"/>
        <end position="841"/>
    </location>
</feature>
<feature type="region of interest" description="Disordered" evidence="1">
    <location>
        <begin position="900"/>
        <end position="929"/>
    </location>
</feature>
<dbReference type="Pfam" id="PF12396">
    <property type="entry name" value="DUF3659"/>
    <property type="match status" value="10"/>
</dbReference>
<dbReference type="PANTHER" id="PTHR39461:SF1">
    <property type="entry name" value="LEA DOMAIN PROTEIN (AFU_ORTHOLOGUE AFUA_8G04920)"/>
    <property type="match status" value="1"/>
</dbReference>
<evidence type="ECO:0000256" key="2">
    <source>
        <dbReference type="SAM" id="Phobius"/>
    </source>
</evidence>
<feature type="region of interest" description="Disordered" evidence="1">
    <location>
        <begin position="1"/>
        <end position="185"/>
    </location>
</feature>
<protein>
    <recommendedName>
        <fullName evidence="3">DUF6987 domain-containing protein</fullName>
    </recommendedName>
</protein>
<evidence type="ECO:0000256" key="1">
    <source>
        <dbReference type="SAM" id="MobiDB-lite"/>
    </source>
</evidence>
<name>A0A2B7WSK2_9EURO</name>
<organism evidence="4 5">
    <name type="scientific">Helicocarpus griseus UAMH5409</name>
    <dbReference type="NCBI Taxonomy" id="1447875"/>
    <lineage>
        <taxon>Eukaryota</taxon>
        <taxon>Fungi</taxon>
        <taxon>Dikarya</taxon>
        <taxon>Ascomycota</taxon>
        <taxon>Pezizomycotina</taxon>
        <taxon>Eurotiomycetes</taxon>
        <taxon>Eurotiomycetidae</taxon>
        <taxon>Onygenales</taxon>
        <taxon>Ajellomycetaceae</taxon>
        <taxon>Helicocarpus</taxon>
    </lineage>
</organism>
<feature type="region of interest" description="Disordered" evidence="1">
    <location>
        <begin position="548"/>
        <end position="586"/>
    </location>
</feature>
<feature type="compositionally biased region" description="Acidic residues" evidence="1">
    <location>
        <begin position="93"/>
        <end position="104"/>
    </location>
</feature>
<keyword evidence="2" id="KW-0472">Membrane</keyword>
<feature type="compositionally biased region" description="Basic and acidic residues" evidence="1">
    <location>
        <begin position="32"/>
        <end position="42"/>
    </location>
</feature>
<feature type="compositionally biased region" description="Basic and acidic residues" evidence="1">
    <location>
        <begin position="908"/>
        <end position="927"/>
    </location>
</feature>
<dbReference type="Proteomes" id="UP000223968">
    <property type="component" value="Unassembled WGS sequence"/>
</dbReference>
<gene>
    <name evidence="4" type="ORF">AJ79_08525</name>
</gene>
<proteinExistence type="predicted"/>
<evidence type="ECO:0000313" key="5">
    <source>
        <dbReference type="Proteomes" id="UP000223968"/>
    </source>
</evidence>
<dbReference type="EMBL" id="PDNB01000203">
    <property type="protein sequence ID" value="PGG99451.1"/>
    <property type="molecule type" value="Genomic_DNA"/>
</dbReference>
<accession>A0A2B7WSK2</accession>
<dbReference type="OrthoDB" id="3937590at2759"/>